<feature type="signal peptide" evidence="1">
    <location>
        <begin position="1"/>
        <end position="31"/>
    </location>
</feature>
<keyword evidence="1" id="KW-0732">Signal</keyword>
<sequence>MRSTNPVASSFPIGFGSLLSLTIALASPVAAQVPADTLSPAGRLTRYEQRTPHEKLFLHLDRPVYLSGETLWFKVYAVDGTYTRPLTLSSVAYVEILDAQNQPVLQGKVALRHATGQGSFVLPAALGAGTYTVRAYTSWMKNFGPESFFHSTIAVINPAVASGAHPADSASFGAQFFPEGGNLVNGLASKVAVKVTDTSGRGTAARGQVFSARGAVVATFQTARLGMGTFSFTPEAGQGPYSAVVTLGQGQRISRKLSAAFAQGYVLRLEDSTPGRLTVTVAATTSQPEMVFLLGHSRQKVAVAIPAQLINGRATFVVNKSHLLEGVSHLTLFNAAQQPVCERLYFQQPAHALGLTVRPDKTEYVTRDKVSLQLAAADQNGPVPANLSLAVYRLDSLTSTQATSIDRYLWLTADLQGAVENPDYYFTATGPEAAATADNLMLTQGWSRFRWEDVLAPAPKPWVGVYARTQRLGGASATVVGRHLQAARGHAHLSIISIITGPHYAAEHGHKRRQRPSQI</sequence>
<dbReference type="Gene3D" id="2.60.40.1930">
    <property type="match status" value="1"/>
</dbReference>
<dbReference type="Pfam" id="PF01835">
    <property type="entry name" value="MG2"/>
    <property type="match status" value="1"/>
</dbReference>
<dbReference type="EMBL" id="JACXAC010000005">
    <property type="protein sequence ID" value="MBD2723457.1"/>
    <property type="molecule type" value="Genomic_DNA"/>
</dbReference>
<feature type="chain" id="PRO_5045715139" description="Macroglobulin domain-containing protein" evidence="1">
    <location>
        <begin position="32"/>
        <end position="519"/>
    </location>
</feature>
<evidence type="ECO:0000313" key="3">
    <source>
        <dbReference type="EMBL" id="MBD2723457.1"/>
    </source>
</evidence>
<dbReference type="RefSeq" id="WP_190926181.1">
    <property type="nucleotide sequence ID" value="NZ_JACXAC010000005.1"/>
</dbReference>
<organism evidence="3 4">
    <name type="scientific">Hymenobacter armeniacus</name>
    <dbReference type="NCBI Taxonomy" id="2771358"/>
    <lineage>
        <taxon>Bacteria</taxon>
        <taxon>Pseudomonadati</taxon>
        <taxon>Bacteroidota</taxon>
        <taxon>Cytophagia</taxon>
        <taxon>Cytophagales</taxon>
        <taxon>Hymenobacteraceae</taxon>
        <taxon>Hymenobacter</taxon>
    </lineage>
</organism>
<protein>
    <recommendedName>
        <fullName evidence="2">Macroglobulin domain-containing protein</fullName>
    </recommendedName>
</protein>
<proteinExistence type="predicted"/>
<comment type="caution">
    <text evidence="3">The sequence shown here is derived from an EMBL/GenBank/DDBJ whole genome shotgun (WGS) entry which is preliminary data.</text>
</comment>
<evidence type="ECO:0000259" key="2">
    <source>
        <dbReference type="Pfam" id="PF01835"/>
    </source>
</evidence>
<reference evidence="3 4" key="1">
    <citation type="submission" date="2020-09" db="EMBL/GenBank/DDBJ databases">
        <authorList>
            <person name="Kim M.K."/>
        </authorList>
    </citation>
    <scope>NUCLEOTIDE SEQUENCE [LARGE SCALE GENOMIC DNA]</scope>
    <source>
        <strain evidence="3 4">BT189</strain>
    </source>
</reference>
<gene>
    <name evidence="3" type="ORF">IC234_15110</name>
</gene>
<evidence type="ECO:0000313" key="4">
    <source>
        <dbReference type="Proteomes" id="UP000606003"/>
    </source>
</evidence>
<dbReference type="InterPro" id="IPR002890">
    <property type="entry name" value="MG2"/>
</dbReference>
<feature type="domain" description="Macroglobulin" evidence="2">
    <location>
        <begin position="55"/>
        <end position="137"/>
    </location>
</feature>
<dbReference type="Proteomes" id="UP000606003">
    <property type="component" value="Unassembled WGS sequence"/>
</dbReference>
<name>A0ABR8JU09_9BACT</name>
<keyword evidence="4" id="KW-1185">Reference proteome</keyword>
<accession>A0ABR8JU09</accession>
<evidence type="ECO:0000256" key="1">
    <source>
        <dbReference type="SAM" id="SignalP"/>
    </source>
</evidence>